<dbReference type="EMBL" id="CP071868">
    <property type="protein sequence ID" value="QTE28313.1"/>
    <property type="molecule type" value="Genomic_DNA"/>
</dbReference>
<reference evidence="2" key="1">
    <citation type="submission" date="2021-03" db="EMBL/GenBank/DDBJ databases">
        <title>Pengzhenrongella sicca gen. nov., sp. nov., a new member of suborder Micrococcineae isolated from High-Arctic tundra soil.</title>
        <authorList>
            <person name="Peng F."/>
        </authorList>
    </citation>
    <scope>NUCLEOTIDE SEQUENCE</scope>
    <source>
        <strain evidence="2">LRZ-2</strain>
    </source>
</reference>
<feature type="region of interest" description="Disordered" evidence="1">
    <location>
        <begin position="1"/>
        <end position="27"/>
    </location>
</feature>
<organism evidence="2 3">
    <name type="scientific">Pengzhenrongella sicca</name>
    <dbReference type="NCBI Taxonomy" id="2819238"/>
    <lineage>
        <taxon>Bacteria</taxon>
        <taxon>Bacillati</taxon>
        <taxon>Actinomycetota</taxon>
        <taxon>Actinomycetes</taxon>
        <taxon>Micrococcales</taxon>
        <taxon>Pengzhenrongella</taxon>
    </lineage>
</organism>
<dbReference type="Proteomes" id="UP000663937">
    <property type="component" value="Chromosome"/>
</dbReference>
<evidence type="ECO:0000256" key="1">
    <source>
        <dbReference type="SAM" id="MobiDB-lite"/>
    </source>
</evidence>
<dbReference type="AlphaFoldDB" id="A0A8A4ZBR1"/>
<evidence type="ECO:0000313" key="2">
    <source>
        <dbReference type="EMBL" id="QTE28313.1"/>
    </source>
</evidence>
<dbReference type="KEGG" id="psic:J4E96_13095"/>
<dbReference type="InterPro" id="IPR021555">
    <property type="entry name" value="DUF3000"/>
</dbReference>
<evidence type="ECO:0000313" key="3">
    <source>
        <dbReference type="Proteomes" id="UP000663937"/>
    </source>
</evidence>
<protein>
    <submittedName>
        <fullName evidence="2">DUF3000 domain-containing protein</fullName>
    </submittedName>
</protein>
<accession>A0A8A4ZBR1</accession>
<gene>
    <name evidence="2" type="ORF">J4E96_13095</name>
</gene>
<proteinExistence type="predicted"/>
<sequence length="230" mass="24299">MRTTPSSPGSECGQPIRDPSPRRRRASGAFGAGAHTLLQVITSGQPEVPAEFLRALRSLRAAKLRPEVLLEEVPGPARIAPFSVALTADVVAGQSEEELASGRFVVLHDPAGQESWDGTFRLVTFVRATLEPELGADAMLAEVAWSWFEDAVAGAGVVAHAASGTVTRVLSQSFGDLSDRPEEVEVEIRASWTAPDGDLTPHLVAWADLLCQAAGLPPVPPGVTSIGPRR</sequence>
<keyword evidence="3" id="KW-1185">Reference proteome</keyword>
<dbReference type="Pfam" id="PF11452">
    <property type="entry name" value="DUF3000"/>
    <property type="match status" value="1"/>
</dbReference>
<name>A0A8A4ZBR1_9MICO</name>